<evidence type="ECO:0000313" key="6">
    <source>
        <dbReference type="Proteomes" id="UP000179786"/>
    </source>
</evidence>
<accession>A0A1S1N416</accession>
<reference evidence="5 6" key="1">
    <citation type="submission" date="2016-09" db="EMBL/GenBank/DDBJ databases">
        <title>Pseudoalteromonas amylolytica sp. nov., isolated from the surface seawater.</title>
        <authorList>
            <person name="Wu Y.-H."/>
            <person name="Cheng H."/>
            <person name="Jin X.-B."/>
            <person name="Wang C.-S."/>
            <person name="Xu X.-W."/>
        </authorList>
    </citation>
    <scope>NUCLEOTIDE SEQUENCE [LARGE SCALE GENOMIC DNA]</scope>
    <source>
        <strain evidence="5 6">JW1</strain>
    </source>
</reference>
<dbReference type="InterPro" id="IPR000160">
    <property type="entry name" value="GGDEF_dom"/>
</dbReference>
<dbReference type="NCBIfam" id="TIGR00254">
    <property type="entry name" value="GGDEF"/>
    <property type="match status" value="1"/>
</dbReference>
<dbReference type="OrthoDB" id="9812260at2"/>
<evidence type="ECO:0000256" key="3">
    <source>
        <dbReference type="ARBA" id="ARBA00034247"/>
    </source>
</evidence>
<dbReference type="InterPro" id="IPR050469">
    <property type="entry name" value="Diguanylate_Cyclase"/>
</dbReference>
<keyword evidence="6" id="KW-1185">Reference proteome</keyword>
<dbReference type="GO" id="GO:0005886">
    <property type="term" value="C:plasma membrane"/>
    <property type="evidence" value="ECO:0007669"/>
    <property type="project" value="TreeGrafter"/>
</dbReference>
<dbReference type="InterPro" id="IPR029787">
    <property type="entry name" value="Nucleotide_cyclase"/>
</dbReference>
<dbReference type="GO" id="GO:0043709">
    <property type="term" value="P:cell adhesion involved in single-species biofilm formation"/>
    <property type="evidence" value="ECO:0007669"/>
    <property type="project" value="TreeGrafter"/>
</dbReference>
<dbReference type="PROSITE" id="PS50887">
    <property type="entry name" value="GGDEF"/>
    <property type="match status" value="1"/>
</dbReference>
<feature type="domain" description="GGDEF" evidence="4">
    <location>
        <begin position="384"/>
        <end position="515"/>
    </location>
</feature>
<dbReference type="Proteomes" id="UP000179786">
    <property type="component" value="Unassembled WGS sequence"/>
</dbReference>
<protein>
    <recommendedName>
        <fullName evidence="2">diguanylate cyclase</fullName>
        <ecNumber evidence="2">2.7.7.65</ecNumber>
    </recommendedName>
</protein>
<gene>
    <name evidence="5" type="ORF">BET10_02760</name>
</gene>
<dbReference type="Pfam" id="PF00990">
    <property type="entry name" value="GGDEF"/>
    <property type="match status" value="1"/>
</dbReference>
<dbReference type="GO" id="GO:0052621">
    <property type="term" value="F:diguanylate cyclase activity"/>
    <property type="evidence" value="ECO:0007669"/>
    <property type="project" value="UniProtKB-EC"/>
</dbReference>
<name>A0A1S1N416_9GAMM</name>
<dbReference type="Gene3D" id="3.30.70.270">
    <property type="match status" value="1"/>
</dbReference>
<dbReference type="STRING" id="1859457.BET10_02760"/>
<dbReference type="InterPro" id="IPR048516">
    <property type="entry name" value="DGCcoil"/>
</dbReference>
<evidence type="ECO:0000256" key="1">
    <source>
        <dbReference type="ARBA" id="ARBA00001946"/>
    </source>
</evidence>
<dbReference type="SMART" id="SM00267">
    <property type="entry name" value="GGDEF"/>
    <property type="match status" value="1"/>
</dbReference>
<dbReference type="Pfam" id="PF20975">
    <property type="entry name" value="DGCcoil"/>
    <property type="match status" value="1"/>
</dbReference>
<dbReference type="EMBL" id="MKJU01000005">
    <property type="protein sequence ID" value="OHU92948.1"/>
    <property type="molecule type" value="Genomic_DNA"/>
</dbReference>
<dbReference type="EC" id="2.7.7.65" evidence="2"/>
<dbReference type="CDD" id="cd01949">
    <property type="entry name" value="GGDEF"/>
    <property type="match status" value="1"/>
</dbReference>
<proteinExistence type="predicted"/>
<dbReference type="RefSeq" id="WP_070982953.1">
    <property type="nucleotide sequence ID" value="NZ_MKJU01000005.1"/>
</dbReference>
<comment type="catalytic activity">
    <reaction evidence="3">
        <text>2 GTP = 3',3'-c-di-GMP + 2 diphosphate</text>
        <dbReference type="Rhea" id="RHEA:24898"/>
        <dbReference type="ChEBI" id="CHEBI:33019"/>
        <dbReference type="ChEBI" id="CHEBI:37565"/>
        <dbReference type="ChEBI" id="CHEBI:58805"/>
        <dbReference type="EC" id="2.7.7.65"/>
    </reaction>
</comment>
<dbReference type="PANTHER" id="PTHR45138">
    <property type="entry name" value="REGULATORY COMPONENTS OF SENSORY TRANSDUCTION SYSTEM"/>
    <property type="match status" value="1"/>
</dbReference>
<comment type="caution">
    <text evidence="5">The sequence shown here is derived from an EMBL/GenBank/DDBJ whole genome shotgun (WGS) entry which is preliminary data.</text>
</comment>
<dbReference type="AlphaFoldDB" id="A0A1S1N416"/>
<dbReference type="GO" id="GO:1902201">
    <property type="term" value="P:negative regulation of bacterial-type flagellum-dependent cell motility"/>
    <property type="evidence" value="ECO:0007669"/>
    <property type="project" value="TreeGrafter"/>
</dbReference>
<evidence type="ECO:0000259" key="4">
    <source>
        <dbReference type="PROSITE" id="PS50887"/>
    </source>
</evidence>
<dbReference type="PANTHER" id="PTHR45138:SF9">
    <property type="entry name" value="DIGUANYLATE CYCLASE DGCM-RELATED"/>
    <property type="match status" value="1"/>
</dbReference>
<evidence type="ECO:0000256" key="2">
    <source>
        <dbReference type="ARBA" id="ARBA00012528"/>
    </source>
</evidence>
<comment type="cofactor">
    <cofactor evidence="1">
        <name>Mg(2+)</name>
        <dbReference type="ChEBI" id="CHEBI:18420"/>
    </cofactor>
</comment>
<organism evidence="5 6">
    <name type="scientific">Pseudoalteromonas amylolytica</name>
    <dbReference type="NCBI Taxonomy" id="1859457"/>
    <lineage>
        <taxon>Bacteria</taxon>
        <taxon>Pseudomonadati</taxon>
        <taxon>Pseudomonadota</taxon>
        <taxon>Gammaproteobacteria</taxon>
        <taxon>Alteromonadales</taxon>
        <taxon>Pseudoalteromonadaceae</taxon>
        <taxon>Pseudoalteromonas</taxon>
    </lineage>
</organism>
<evidence type="ECO:0000313" key="5">
    <source>
        <dbReference type="EMBL" id="OHU92948.1"/>
    </source>
</evidence>
<dbReference type="SUPFAM" id="SSF55073">
    <property type="entry name" value="Nucleotide cyclase"/>
    <property type="match status" value="1"/>
</dbReference>
<dbReference type="FunFam" id="3.30.70.270:FF:000001">
    <property type="entry name" value="Diguanylate cyclase domain protein"/>
    <property type="match status" value="1"/>
</dbReference>
<sequence>MTKNSALLEKKLEQTIKARKALETARKHQVDVLTQFAAKLSLSCKGQDVALDNQLAKFRSALQKGMDFIEVEPLIENMNETLKNQEAVNSANRRALELSIMTAGKQLQKVKGLPDDGRRKLRHLLDHELTNINTTNDYIPILEKLSELYQQALQLKLSQASVTDDTRQSQKNPEFATELLNLANELTFDEDVSQEVTAIKGNITLTDDIDSLLNAALSIIRVIVKSIARERQSAQGFLVSLNQTLEELNTSIVETTKHSQNVNKQITNLNKRIEAKINSLNSQTQKATSISELKSLVDGELKLLSQDLIERERIESEDKKALYESFEKINDRINVLESKVNTYKKRLSEQRYKSLLDGLTKLPNRTAFDDRFHQEFHLFGINKSDITLVVIDVDHFKSINDKYGHSAGDKTLQVIARALKKAIRKTDFIARYGGEEFVLLMPGLHLEHAKQPLEKVRNTIKSIPFKFKETQVQITISLGATQFKEGDTPLSAFDRADSALYEAKNSGRDRLCLRE</sequence>
<dbReference type="InterPro" id="IPR043128">
    <property type="entry name" value="Rev_trsase/Diguanyl_cyclase"/>
</dbReference>